<dbReference type="GO" id="GO:0004017">
    <property type="term" value="F:AMP kinase activity"/>
    <property type="evidence" value="ECO:0007669"/>
    <property type="project" value="InterPro"/>
</dbReference>
<evidence type="ECO:0000256" key="3">
    <source>
        <dbReference type="ARBA" id="ARBA00022777"/>
    </source>
</evidence>
<dbReference type="VEuPathDB" id="AmoebaDB:NAEGRDRAFT_58410"/>
<protein>
    <submittedName>
        <fullName evidence="6">Adenylate kinase domain-containing protein</fullName>
    </submittedName>
</protein>
<feature type="domain" description="Adenylate kinase active site lid" evidence="5">
    <location>
        <begin position="178"/>
        <end position="225"/>
    </location>
</feature>
<dbReference type="GeneID" id="8854505"/>
<dbReference type="STRING" id="5762.D2VJP7"/>
<dbReference type="InParanoid" id="D2VJP7"/>
<sequence>MNKIVSSSTLTATNQIVQSGVVASRLFKSTRFLRQAAASSTTSSDLPVFTKGVLLVGRPGAGKGTYASRAAEKLGIPHIAAGDIIREEIKAGSEFGKKVKEYTSKGELVPDELVMELLVDRISKIRQANAGRGFFLDGFPRTLNQAVALDAISDKIKLDLVINLHQDEDIIIAKTVNRRICSKCGTGYNYAHIKRDGLDMPPLVPKVEGVCDTCGAKDSLIQRDDDKEEVIVKRLAEYEKLTSPLLSFYEKKGLLKNFIVNGGAKALLPSFLKLLQD</sequence>
<reference evidence="6 7" key="1">
    <citation type="journal article" date="2010" name="Cell">
        <title>The genome of Naegleria gruberi illuminates early eukaryotic versatility.</title>
        <authorList>
            <person name="Fritz-Laylin L.K."/>
            <person name="Prochnik S.E."/>
            <person name="Ginger M.L."/>
            <person name="Dacks J.B."/>
            <person name="Carpenter M.L."/>
            <person name="Field M.C."/>
            <person name="Kuo A."/>
            <person name="Paredez A."/>
            <person name="Chapman J."/>
            <person name="Pham J."/>
            <person name="Shu S."/>
            <person name="Neupane R."/>
            <person name="Cipriano M."/>
            <person name="Mancuso J."/>
            <person name="Tu H."/>
            <person name="Salamov A."/>
            <person name="Lindquist E."/>
            <person name="Shapiro H."/>
            <person name="Lucas S."/>
            <person name="Grigoriev I.V."/>
            <person name="Cande W.Z."/>
            <person name="Fulton C."/>
            <person name="Rokhsar D.S."/>
            <person name="Dawson S.C."/>
        </authorList>
    </citation>
    <scope>NUCLEOTIDE SEQUENCE [LARGE SCALE GENOMIC DNA]</scope>
    <source>
        <strain evidence="6 7">NEG-M</strain>
    </source>
</reference>
<proteinExistence type="inferred from homology"/>
<dbReference type="Pfam" id="PF00406">
    <property type="entry name" value="ADK"/>
    <property type="match status" value="1"/>
</dbReference>
<evidence type="ECO:0000256" key="4">
    <source>
        <dbReference type="RuleBase" id="RU003330"/>
    </source>
</evidence>
<gene>
    <name evidence="6" type="ORF">NAEGRDRAFT_58410</name>
</gene>
<evidence type="ECO:0000313" key="7">
    <source>
        <dbReference type="Proteomes" id="UP000006671"/>
    </source>
</evidence>
<dbReference type="OMA" id="IKVENTM"/>
<keyword evidence="2" id="KW-0547">Nucleotide-binding</keyword>
<dbReference type="eggNOG" id="KOG3078">
    <property type="taxonomic scope" value="Eukaryota"/>
</dbReference>
<dbReference type="Proteomes" id="UP000006671">
    <property type="component" value="Unassembled WGS sequence"/>
</dbReference>
<dbReference type="AlphaFoldDB" id="D2VJP7"/>
<dbReference type="CDD" id="cd01428">
    <property type="entry name" value="ADK"/>
    <property type="match status" value="1"/>
</dbReference>
<dbReference type="GO" id="GO:0005524">
    <property type="term" value="F:ATP binding"/>
    <property type="evidence" value="ECO:0007669"/>
    <property type="project" value="InterPro"/>
</dbReference>
<keyword evidence="7" id="KW-1185">Reference proteome</keyword>
<dbReference type="InterPro" id="IPR027417">
    <property type="entry name" value="P-loop_NTPase"/>
</dbReference>
<dbReference type="OrthoDB" id="439792at2759"/>
<accession>D2VJP7</accession>
<dbReference type="Gene3D" id="3.40.50.300">
    <property type="entry name" value="P-loop containing nucleotide triphosphate hydrolases"/>
    <property type="match status" value="1"/>
</dbReference>
<dbReference type="PROSITE" id="PS00113">
    <property type="entry name" value="ADENYLATE_KINASE"/>
    <property type="match status" value="1"/>
</dbReference>
<organism evidence="7">
    <name type="scientific">Naegleria gruberi</name>
    <name type="common">Amoeba</name>
    <dbReference type="NCBI Taxonomy" id="5762"/>
    <lineage>
        <taxon>Eukaryota</taxon>
        <taxon>Discoba</taxon>
        <taxon>Heterolobosea</taxon>
        <taxon>Tetramitia</taxon>
        <taxon>Eutetramitia</taxon>
        <taxon>Vahlkampfiidae</taxon>
        <taxon>Naegleria</taxon>
    </lineage>
</organism>
<evidence type="ECO:0000259" key="5">
    <source>
        <dbReference type="Pfam" id="PF05191"/>
    </source>
</evidence>
<dbReference type="InterPro" id="IPR006259">
    <property type="entry name" value="Adenyl_kin_sub"/>
</dbReference>
<dbReference type="KEGG" id="ngr:NAEGRDRAFT_58410"/>
<dbReference type="InterPro" id="IPR000850">
    <property type="entry name" value="Adenylat/UMP-CMP_kin"/>
</dbReference>
<keyword evidence="1 4" id="KW-0808">Transferase</keyword>
<comment type="similarity">
    <text evidence="4">Belongs to the adenylate kinase family.</text>
</comment>
<evidence type="ECO:0000256" key="1">
    <source>
        <dbReference type="ARBA" id="ARBA00022679"/>
    </source>
</evidence>
<evidence type="ECO:0000313" key="6">
    <source>
        <dbReference type="EMBL" id="EFC42990.1"/>
    </source>
</evidence>
<dbReference type="RefSeq" id="XP_002675734.1">
    <property type="nucleotide sequence ID" value="XM_002675688.1"/>
</dbReference>
<keyword evidence="3 4" id="KW-0418">Kinase</keyword>
<dbReference type="HAMAP" id="MF_00235">
    <property type="entry name" value="Adenylate_kinase_Adk"/>
    <property type="match status" value="1"/>
</dbReference>
<dbReference type="InterPro" id="IPR007862">
    <property type="entry name" value="Adenylate_kinase_lid-dom"/>
</dbReference>
<dbReference type="EMBL" id="GG738876">
    <property type="protein sequence ID" value="EFC42990.1"/>
    <property type="molecule type" value="Genomic_DNA"/>
</dbReference>
<dbReference type="SUPFAM" id="SSF52540">
    <property type="entry name" value="P-loop containing nucleoside triphosphate hydrolases"/>
    <property type="match status" value="1"/>
</dbReference>
<dbReference type="PRINTS" id="PR00094">
    <property type="entry name" value="ADENYLTKNASE"/>
</dbReference>
<evidence type="ECO:0000256" key="2">
    <source>
        <dbReference type="ARBA" id="ARBA00022741"/>
    </source>
</evidence>
<name>D2VJP7_NAEGR</name>
<dbReference type="PANTHER" id="PTHR23359">
    <property type="entry name" value="NUCLEOTIDE KINASE"/>
    <property type="match status" value="1"/>
</dbReference>
<dbReference type="Pfam" id="PF05191">
    <property type="entry name" value="ADK_lid"/>
    <property type="match status" value="1"/>
</dbReference>
<dbReference type="NCBIfam" id="TIGR01351">
    <property type="entry name" value="adk"/>
    <property type="match status" value="1"/>
</dbReference>
<dbReference type="InterPro" id="IPR033690">
    <property type="entry name" value="Adenylat_kinase_CS"/>
</dbReference>